<feature type="compositionally biased region" description="Low complexity" evidence="1">
    <location>
        <begin position="355"/>
        <end position="378"/>
    </location>
</feature>
<dbReference type="AlphaFoldDB" id="A0A4Z2BI02"/>
<proteinExistence type="predicted"/>
<feature type="compositionally biased region" description="Pro residues" evidence="1">
    <location>
        <begin position="413"/>
        <end position="422"/>
    </location>
</feature>
<protein>
    <submittedName>
        <fullName evidence="2">Uncharacterized protein</fullName>
    </submittedName>
</protein>
<feature type="region of interest" description="Disordered" evidence="1">
    <location>
        <begin position="288"/>
        <end position="435"/>
    </location>
</feature>
<feature type="compositionally biased region" description="Polar residues" evidence="1">
    <location>
        <begin position="333"/>
        <end position="343"/>
    </location>
</feature>
<feature type="region of interest" description="Disordered" evidence="1">
    <location>
        <begin position="50"/>
        <end position="94"/>
    </location>
</feature>
<feature type="compositionally biased region" description="Low complexity" evidence="1">
    <location>
        <begin position="423"/>
        <end position="435"/>
    </location>
</feature>
<gene>
    <name evidence="2" type="ORF">fugu_003495</name>
</gene>
<keyword evidence="3" id="KW-1185">Reference proteome</keyword>
<organism evidence="2 3">
    <name type="scientific">Takifugu bimaculatus</name>
    <dbReference type="NCBI Taxonomy" id="433685"/>
    <lineage>
        <taxon>Eukaryota</taxon>
        <taxon>Metazoa</taxon>
        <taxon>Chordata</taxon>
        <taxon>Craniata</taxon>
        <taxon>Vertebrata</taxon>
        <taxon>Euteleostomi</taxon>
        <taxon>Actinopterygii</taxon>
        <taxon>Neopterygii</taxon>
        <taxon>Teleostei</taxon>
        <taxon>Neoteleostei</taxon>
        <taxon>Acanthomorphata</taxon>
        <taxon>Eupercaria</taxon>
        <taxon>Tetraodontiformes</taxon>
        <taxon>Tetradontoidea</taxon>
        <taxon>Tetraodontidae</taxon>
        <taxon>Takifugu</taxon>
    </lineage>
</organism>
<dbReference type="Proteomes" id="UP000516260">
    <property type="component" value="Chromosome 3"/>
</dbReference>
<feature type="compositionally biased region" description="Basic and acidic residues" evidence="1">
    <location>
        <begin position="53"/>
        <end position="65"/>
    </location>
</feature>
<evidence type="ECO:0000256" key="1">
    <source>
        <dbReference type="SAM" id="MobiDB-lite"/>
    </source>
</evidence>
<name>A0A4Z2BI02_9TELE</name>
<feature type="compositionally biased region" description="Gly residues" evidence="1">
    <location>
        <begin position="72"/>
        <end position="81"/>
    </location>
</feature>
<dbReference type="EMBL" id="SWLE01000016">
    <property type="protein sequence ID" value="TNM91206.1"/>
    <property type="molecule type" value="Genomic_DNA"/>
</dbReference>
<feature type="region of interest" description="Disordered" evidence="1">
    <location>
        <begin position="1"/>
        <end position="21"/>
    </location>
</feature>
<feature type="compositionally biased region" description="Polar residues" evidence="1">
    <location>
        <begin position="1"/>
        <end position="10"/>
    </location>
</feature>
<feature type="compositionally biased region" description="Basic and acidic residues" evidence="1">
    <location>
        <begin position="379"/>
        <end position="389"/>
    </location>
</feature>
<accession>A0A4Z2BI02</accession>
<reference evidence="2 3" key="1">
    <citation type="submission" date="2019-04" db="EMBL/GenBank/DDBJ databases">
        <title>The sequence and de novo assembly of Takifugu bimaculatus genome using PacBio and Hi-C technologies.</title>
        <authorList>
            <person name="Xu P."/>
            <person name="Liu B."/>
            <person name="Zhou Z."/>
        </authorList>
    </citation>
    <scope>NUCLEOTIDE SEQUENCE [LARGE SCALE GENOMIC DNA]</scope>
    <source>
        <strain evidence="2">TB-2018</strain>
        <tissue evidence="2">Muscle</tissue>
    </source>
</reference>
<comment type="caution">
    <text evidence="2">The sequence shown here is derived from an EMBL/GenBank/DDBJ whole genome shotgun (WGS) entry which is preliminary data.</text>
</comment>
<sequence length="435" mass="45535">MIPLPDSTSPPFRPGHDEAAGPLRFPVLRAPGLVRCIIYEANFSNLSTGYGSRCEDRPDRSDRPARPAGQPGVRGGAGGGCSARRRRPGGEGRCLRSRCRADSAGMLASCLLSAGMLSLLVRCAGAAEDAPSYDASGSSALQSDPTAAPARPVLHQVNDAEHLSAPTPPLRIVAAFLLIQQVAGAQFVPSSEKLQPGRESCDHSWYRVDLMLTRLRSEMGRRLIIGSWQPDKRNVDVFISDAATGTADDPYLLCPAVRECPPLTSVESTAGGHVGGTKSSVVLTEERLHDRPALTPPKAKVGGPAPSHSVGVSLAARPTERTPQVSPLPPPQDTTTASFQRSAATPPAAVRPLLTPAASARATRVPPATTTAQPAFTRRAGDHDGRQDAEQQEDFCPAGTQSEALRGGAPLSSFPPSPPPPSRRCSSATSARGCG</sequence>
<evidence type="ECO:0000313" key="2">
    <source>
        <dbReference type="EMBL" id="TNM91206.1"/>
    </source>
</evidence>
<evidence type="ECO:0000313" key="3">
    <source>
        <dbReference type="Proteomes" id="UP000516260"/>
    </source>
</evidence>